<sequence>MATAPALAGTTGRYFHIGAEIRSPAVSYDVEFQRRIWEMTAAHIARVGVWK</sequence>
<dbReference type="AlphaFoldDB" id="A0A8J3M2C5"/>
<evidence type="ECO:0000313" key="2">
    <source>
        <dbReference type="Proteomes" id="UP000630097"/>
    </source>
</evidence>
<name>A0A8J3M2C5_9ACTN</name>
<accession>A0A8J3M2C5</accession>
<organism evidence="1 2">
    <name type="scientific">Planotetraspora kaengkrachanensis</name>
    <dbReference type="NCBI Taxonomy" id="575193"/>
    <lineage>
        <taxon>Bacteria</taxon>
        <taxon>Bacillati</taxon>
        <taxon>Actinomycetota</taxon>
        <taxon>Actinomycetes</taxon>
        <taxon>Streptosporangiales</taxon>
        <taxon>Streptosporangiaceae</taxon>
        <taxon>Planotetraspora</taxon>
    </lineage>
</organism>
<dbReference type="EMBL" id="BONV01000002">
    <property type="protein sequence ID" value="GIG77736.1"/>
    <property type="molecule type" value="Genomic_DNA"/>
</dbReference>
<protein>
    <submittedName>
        <fullName evidence="1">Uncharacterized protein</fullName>
    </submittedName>
</protein>
<dbReference type="RefSeq" id="WP_203881230.1">
    <property type="nucleotide sequence ID" value="NZ_BAABHH010000002.1"/>
</dbReference>
<keyword evidence="2" id="KW-1185">Reference proteome</keyword>
<evidence type="ECO:0000313" key="1">
    <source>
        <dbReference type="EMBL" id="GIG77736.1"/>
    </source>
</evidence>
<gene>
    <name evidence="1" type="ORF">Pka01_08630</name>
</gene>
<reference evidence="1 2" key="1">
    <citation type="submission" date="2021-01" db="EMBL/GenBank/DDBJ databases">
        <title>Whole genome shotgun sequence of Planotetraspora kaengkrachanensis NBRC 104272.</title>
        <authorList>
            <person name="Komaki H."/>
            <person name="Tamura T."/>
        </authorList>
    </citation>
    <scope>NUCLEOTIDE SEQUENCE [LARGE SCALE GENOMIC DNA]</scope>
    <source>
        <strain evidence="1 2">NBRC 104272</strain>
    </source>
</reference>
<proteinExistence type="predicted"/>
<dbReference type="Proteomes" id="UP000630097">
    <property type="component" value="Unassembled WGS sequence"/>
</dbReference>
<comment type="caution">
    <text evidence="1">The sequence shown here is derived from an EMBL/GenBank/DDBJ whole genome shotgun (WGS) entry which is preliminary data.</text>
</comment>